<keyword evidence="3" id="KW-0808">Transferase</keyword>
<evidence type="ECO:0000313" key="4">
    <source>
        <dbReference type="Proteomes" id="UP000295673"/>
    </source>
</evidence>
<dbReference type="OrthoDB" id="9790710at2"/>
<dbReference type="InterPro" id="IPR028098">
    <property type="entry name" value="Glyco_trans_4-like_N"/>
</dbReference>
<dbReference type="Pfam" id="PF00534">
    <property type="entry name" value="Glycos_transf_1"/>
    <property type="match status" value="1"/>
</dbReference>
<name>A0A4R1N622_9RHOB</name>
<dbReference type="PANTHER" id="PTHR45947">
    <property type="entry name" value="SULFOQUINOVOSYL TRANSFERASE SQD2"/>
    <property type="match status" value="1"/>
</dbReference>
<organism evidence="3 4">
    <name type="scientific">Shimia isoporae</name>
    <dbReference type="NCBI Taxonomy" id="647720"/>
    <lineage>
        <taxon>Bacteria</taxon>
        <taxon>Pseudomonadati</taxon>
        <taxon>Pseudomonadota</taxon>
        <taxon>Alphaproteobacteria</taxon>
        <taxon>Rhodobacterales</taxon>
        <taxon>Roseobacteraceae</taxon>
    </lineage>
</organism>
<proteinExistence type="predicted"/>
<dbReference type="Gene3D" id="3.40.50.2000">
    <property type="entry name" value="Glycogen Phosphorylase B"/>
    <property type="match status" value="2"/>
</dbReference>
<dbReference type="AlphaFoldDB" id="A0A4R1N622"/>
<dbReference type="Pfam" id="PF13439">
    <property type="entry name" value="Glyco_transf_4"/>
    <property type="match status" value="1"/>
</dbReference>
<dbReference type="InterPro" id="IPR050194">
    <property type="entry name" value="Glycosyltransferase_grp1"/>
</dbReference>
<dbReference type="EMBL" id="SMGR01000002">
    <property type="protein sequence ID" value="TCL01532.1"/>
    <property type="molecule type" value="Genomic_DNA"/>
</dbReference>
<dbReference type="CDD" id="cd03801">
    <property type="entry name" value="GT4_PimA-like"/>
    <property type="match status" value="1"/>
</dbReference>
<dbReference type="RefSeq" id="WP_132860923.1">
    <property type="nucleotide sequence ID" value="NZ_SMGR01000002.1"/>
</dbReference>
<dbReference type="SUPFAM" id="SSF53756">
    <property type="entry name" value="UDP-Glycosyltransferase/glycogen phosphorylase"/>
    <property type="match status" value="1"/>
</dbReference>
<keyword evidence="3" id="KW-0328">Glycosyltransferase</keyword>
<protein>
    <submittedName>
        <fullName evidence="3">Phosphatidylinositol alpha-mannosyltransferase</fullName>
    </submittedName>
</protein>
<comment type="caution">
    <text evidence="3">The sequence shown here is derived from an EMBL/GenBank/DDBJ whole genome shotgun (WGS) entry which is preliminary data.</text>
</comment>
<dbReference type="GO" id="GO:0016757">
    <property type="term" value="F:glycosyltransferase activity"/>
    <property type="evidence" value="ECO:0007669"/>
    <property type="project" value="UniProtKB-KW"/>
</dbReference>
<dbReference type="InterPro" id="IPR001296">
    <property type="entry name" value="Glyco_trans_1"/>
</dbReference>
<keyword evidence="4" id="KW-1185">Reference proteome</keyword>
<dbReference type="PANTHER" id="PTHR45947:SF3">
    <property type="entry name" value="SULFOQUINOVOSYL TRANSFERASE SQD2"/>
    <property type="match status" value="1"/>
</dbReference>
<feature type="domain" description="Glycosyltransferase subfamily 4-like N-terminal" evidence="2">
    <location>
        <begin position="14"/>
        <end position="179"/>
    </location>
</feature>
<evidence type="ECO:0000259" key="1">
    <source>
        <dbReference type="Pfam" id="PF00534"/>
    </source>
</evidence>
<sequence length="372" mass="40740">MKIVQLTPYAMDRPGGVQSHIRDLSRWLRSQGHDVRIVAPPGTGQLANIGNVVELGRVRQIAVHGTKFELTRASRADLQTCVAELRSWGAEVAHLHTPWTPMLPFQVWRALGIPGVATFHATLPETSGFDPLAWTLKRSAHWFNRRLKGIVVPSKAPQNQWRDNNVHPVPEVLAPTVDLSAWRDARKASIPSGDFNVVCMGRLEERKGTATLLRAWRDVETNRPSARLIIAGDGPRKDDLLHLARVLNLTTVDFVDPPSDEIARRMIADADVFAAPARHGESFGLVLIEAMAAGTLPVAAANPGYATVMTGPGADLLVPPGDPDALAQKLLELAAQPALQNRLLRWAKGHADHFDVRHLGPSYLSFFRAALT</sequence>
<evidence type="ECO:0000259" key="2">
    <source>
        <dbReference type="Pfam" id="PF13439"/>
    </source>
</evidence>
<gene>
    <name evidence="3" type="ORF">BXY66_2847</name>
</gene>
<reference evidence="3 4" key="1">
    <citation type="submission" date="2019-03" db="EMBL/GenBank/DDBJ databases">
        <title>Genomic Encyclopedia of Archaeal and Bacterial Type Strains, Phase II (KMG-II): from individual species to whole genera.</title>
        <authorList>
            <person name="Goeker M."/>
        </authorList>
    </citation>
    <scope>NUCLEOTIDE SEQUENCE [LARGE SCALE GENOMIC DNA]</scope>
    <source>
        <strain evidence="3 4">DSM 26433</strain>
    </source>
</reference>
<evidence type="ECO:0000313" key="3">
    <source>
        <dbReference type="EMBL" id="TCL01532.1"/>
    </source>
</evidence>
<dbReference type="Proteomes" id="UP000295673">
    <property type="component" value="Unassembled WGS sequence"/>
</dbReference>
<feature type="domain" description="Glycosyl transferase family 1" evidence="1">
    <location>
        <begin position="183"/>
        <end position="343"/>
    </location>
</feature>
<accession>A0A4R1N622</accession>